<keyword evidence="3" id="KW-0547">Nucleotide-binding</keyword>
<dbReference type="Gene3D" id="3.30.870.10">
    <property type="entry name" value="Endonuclease Chain A"/>
    <property type="match status" value="1"/>
</dbReference>
<dbReference type="InterPro" id="IPR027417">
    <property type="entry name" value="P-loop_NTPase"/>
</dbReference>
<dbReference type="Proteomes" id="UP001432099">
    <property type="component" value="Chromosome"/>
</dbReference>
<dbReference type="CDD" id="cd18032">
    <property type="entry name" value="DEXHc_RE_I_III_res"/>
    <property type="match status" value="1"/>
</dbReference>
<dbReference type="InterPro" id="IPR006935">
    <property type="entry name" value="Helicase/UvrB_N"/>
</dbReference>
<keyword evidence="3" id="KW-0067">ATP-binding</keyword>
<dbReference type="CDD" id="cd18799">
    <property type="entry name" value="SF2_C_EcoAI-like"/>
    <property type="match status" value="1"/>
</dbReference>
<proteinExistence type="predicted"/>
<dbReference type="PROSITE" id="PS51194">
    <property type="entry name" value="HELICASE_CTER"/>
    <property type="match status" value="1"/>
</dbReference>
<dbReference type="EMBL" id="AP028127">
    <property type="protein sequence ID" value="BEH90947.1"/>
    <property type="molecule type" value="Genomic_DNA"/>
</dbReference>
<dbReference type="Pfam" id="PF00271">
    <property type="entry name" value="Helicase_C"/>
    <property type="match status" value="1"/>
</dbReference>
<sequence>MRQLRSITGYDDYLYDHFKESFKKAKKIDIIVSFLMESGVKLLEKQFLEIRHQQIPIRILTGNYLNITQPSALYRLKEIFGDVADIRFFNEPRRSFHAKAYFFYYDEGADMYIGSSNLSKSALTEGVEWNFKLDQDTHPQEFAEYARVFEDLFYNYSIVVTDAELDFYSKNWKKNKIYQTPTFLQQKLTEDIEEEKETYVVDLYQPRGAQIEALYHLKKTRDEGFDKGVVVAATGIGKTYLAAFDSRDYQRILFIAHREEILRQAYRSFGNVRPLSERGFFMGGMKETHKDIIFASVQSLGKEENLHLFDPHYFDYIVIDEFHHAVASNYQRILQYFKPRFLLGITATPDRLDSKDVLAICDYNVVYEAPLKKAINHGWLVPFRYYAIYDETINYDQLTYRNGRYQTEELEDALNIHQRAELVFNHYKKYRSVRALGFCVSKRHADFMSEYFNEQGILACAVYSGDGGAQTLPREEALTKLSKGEIQVIFSVDMFNEGLDIAALDMVLMLRPTESPTIFMQQLGRGLRLSKDKQYLNVLDFIGNYKKANLIPYLITGTTKKEFKRASEVIREETLLPEGCFIDFDFQLIDLFEKMEKSTQKIEDLVVEEYERVKDELGHRPTRVEFFTLMNEGIYHLVKSKAKLNPFKNYLAFLQRQHDLSPEEEVWLSTPAGAFLTMIEKTSLSKTYKLPTFLAFIQNGVLQLKIDDDDLYRAFLDFYSKGSNGVDLLRDKGTANFKEWGKKEYVKLARKNPVHFLCQSESDFFSKDDQQVYLHSDLKPYQDNPLFIAHVKDAIDLRTQEFYKTRLEKLKG</sequence>
<keyword evidence="3" id="KW-0378">Hydrolase</keyword>
<feature type="domain" description="Helicase C-terminal" evidence="2">
    <location>
        <begin position="425"/>
        <end position="576"/>
    </location>
</feature>
<dbReference type="SUPFAM" id="SSF52540">
    <property type="entry name" value="P-loop containing nucleoside triphosphate hydrolases"/>
    <property type="match status" value="1"/>
</dbReference>
<dbReference type="PROSITE" id="PS51192">
    <property type="entry name" value="HELICASE_ATP_BIND_1"/>
    <property type="match status" value="1"/>
</dbReference>
<dbReference type="PANTHER" id="PTHR47396:SF1">
    <property type="entry name" value="ATP-DEPENDENT HELICASE IRC3-RELATED"/>
    <property type="match status" value="1"/>
</dbReference>
<dbReference type="InterPro" id="IPR014001">
    <property type="entry name" value="Helicase_ATP-bd"/>
</dbReference>
<dbReference type="RefSeq" id="WP_338618032.1">
    <property type="nucleotide sequence ID" value="NZ_AP028127.1"/>
</dbReference>
<gene>
    <name evidence="3" type="ORF">T23_10490</name>
</gene>
<evidence type="ECO:0000259" key="1">
    <source>
        <dbReference type="PROSITE" id="PS51192"/>
    </source>
</evidence>
<dbReference type="Gene3D" id="3.40.50.300">
    <property type="entry name" value="P-loop containing nucleotide triphosphate hydrolases"/>
    <property type="match status" value="2"/>
</dbReference>
<dbReference type="SUPFAM" id="SSF56024">
    <property type="entry name" value="Phospholipase D/nuclease"/>
    <property type="match status" value="1"/>
</dbReference>
<dbReference type="SMART" id="SM00487">
    <property type="entry name" value="DEXDc"/>
    <property type="match status" value="1"/>
</dbReference>
<evidence type="ECO:0000313" key="3">
    <source>
        <dbReference type="EMBL" id="BEH90947.1"/>
    </source>
</evidence>
<dbReference type="InterPro" id="IPR050742">
    <property type="entry name" value="Helicase_Restrict-Modif_Enz"/>
</dbReference>
<protein>
    <submittedName>
        <fullName evidence="3">DNA helicase</fullName>
    </submittedName>
</protein>
<dbReference type="Pfam" id="PF04851">
    <property type="entry name" value="ResIII"/>
    <property type="match status" value="1"/>
</dbReference>
<evidence type="ECO:0000313" key="4">
    <source>
        <dbReference type="Proteomes" id="UP001432099"/>
    </source>
</evidence>
<keyword evidence="3" id="KW-0347">Helicase</keyword>
<accession>A0ABM8II83</accession>
<dbReference type="PANTHER" id="PTHR47396">
    <property type="entry name" value="TYPE I RESTRICTION ENZYME ECOKI R PROTEIN"/>
    <property type="match status" value="1"/>
</dbReference>
<dbReference type="Pfam" id="PF13091">
    <property type="entry name" value="PLDc_2"/>
    <property type="match status" value="1"/>
</dbReference>
<dbReference type="InterPro" id="IPR001650">
    <property type="entry name" value="Helicase_C-like"/>
</dbReference>
<dbReference type="InterPro" id="IPR025202">
    <property type="entry name" value="PLD-like_dom"/>
</dbReference>
<name>A0ABM8II83_9FIRM</name>
<evidence type="ECO:0000259" key="2">
    <source>
        <dbReference type="PROSITE" id="PS51194"/>
    </source>
</evidence>
<dbReference type="SMART" id="SM00490">
    <property type="entry name" value="HELICc"/>
    <property type="match status" value="1"/>
</dbReference>
<keyword evidence="4" id="KW-1185">Reference proteome</keyword>
<dbReference type="GO" id="GO:0004386">
    <property type="term" value="F:helicase activity"/>
    <property type="evidence" value="ECO:0007669"/>
    <property type="project" value="UniProtKB-KW"/>
</dbReference>
<organism evidence="3 4">
    <name type="scientific">Turicibacter faecis</name>
    <dbReference type="NCBI Taxonomy" id="2963365"/>
    <lineage>
        <taxon>Bacteria</taxon>
        <taxon>Bacillati</taxon>
        <taxon>Bacillota</taxon>
        <taxon>Erysipelotrichia</taxon>
        <taxon>Erysipelotrichales</taxon>
        <taxon>Turicibacteraceae</taxon>
        <taxon>Turicibacter</taxon>
    </lineage>
</organism>
<feature type="domain" description="Helicase ATP-binding" evidence="1">
    <location>
        <begin position="219"/>
        <end position="367"/>
    </location>
</feature>
<reference evidence="3" key="1">
    <citation type="journal article" date="2024" name="Int. J. Syst. Evol. Microbiol.">
        <title>Turicibacter faecis sp. nov., isolated from faeces of heart failure mouse model.</title>
        <authorList>
            <person name="Imamura Y."/>
            <person name="Motooka D."/>
            <person name="Nakajima Y."/>
            <person name="Ito S."/>
            <person name="Kitakaze M."/>
            <person name="Iida T."/>
            <person name="Nakamura S."/>
        </authorList>
    </citation>
    <scope>NUCLEOTIDE SEQUENCE</scope>
    <source>
        <strain evidence="3">TC023</strain>
    </source>
</reference>